<proteinExistence type="predicted"/>
<dbReference type="Proteomes" id="UP000735302">
    <property type="component" value="Unassembled WGS sequence"/>
</dbReference>
<sequence length="230" mass="26524">MLIWKFYILGREWHLPQIKGPVFQEDEEVDDDDDDDDYVVDDDDDDVVDDDDDDDDGDGIRGNENVDKLAKAALNRTSTSGKLICYSDLKPKINTYIKSVWQRDRDAEGANELHEVLPNLGEDLHKRGEGAGRKLEMAMCRLRYKSVCHTVYSAPKLSSARTLLLRVRAPPPTPWPDVETECRRAVQKSNIYKIPSYYLQNESLNALFQFQFDKKDKKNLTKKKISRLVQ</sequence>
<accession>A0AAV4C2T7</accession>
<evidence type="ECO:0000313" key="3">
    <source>
        <dbReference type="Proteomes" id="UP000735302"/>
    </source>
</evidence>
<organism evidence="2 3">
    <name type="scientific">Plakobranchus ocellatus</name>
    <dbReference type="NCBI Taxonomy" id="259542"/>
    <lineage>
        <taxon>Eukaryota</taxon>
        <taxon>Metazoa</taxon>
        <taxon>Spiralia</taxon>
        <taxon>Lophotrochozoa</taxon>
        <taxon>Mollusca</taxon>
        <taxon>Gastropoda</taxon>
        <taxon>Heterobranchia</taxon>
        <taxon>Euthyneura</taxon>
        <taxon>Panpulmonata</taxon>
        <taxon>Sacoglossa</taxon>
        <taxon>Placobranchoidea</taxon>
        <taxon>Plakobranchidae</taxon>
        <taxon>Plakobranchus</taxon>
    </lineage>
</organism>
<dbReference type="EMBL" id="BLXT01005873">
    <property type="protein sequence ID" value="GFO26824.1"/>
    <property type="molecule type" value="Genomic_DNA"/>
</dbReference>
<name>A0AAV4C2T7_9GAST</name>
<protein>
    <submittedName>
        <fullName evidence="2">Ribonuclease hi</fullName>
    </submittedName>
</protein>
<evidence type="ECO:0000256" key="1">
    <source>
        <dbReference type="SAM" id="MobiDB-lite"/>
    </source>
</evidence>
<feature type="region of interest" description="Disordered" evidence="1">
    <location>
        <begin position="25"/>
        <end position="63"/>
    </location>
</feature>
<gene>
    <name evidence="2" type="ORF">PoB_005332900</name>
</gene>
<evidence type="ECO:0000313" key="2">
    <source>
        <dbReference type="EMBL" id="GFO26824.1"/>
    </source>
</evidence>
<keyword evidence="3" id="KW-1185">Reference proteome</keyword>
<comment type="caution">
    <text evidence="2">The sequence shown here is derived from an EMBL/GenBank/DDBJ whole genome shotgun (WGS) entry which is preliminary data.</text>
</comment>
<feature type="compositionally biased region" description="Acidic residues" evidence="1">
    <location>
        <begin position="25"/>
        <end position="57"/>
    </location>
</feature>
<reference evidence="2 3" key="1">
    <citation type="journal article" date="2021" name="Elife">
        <title>Chloroplast acquisition without the gene transfer in kleptoplastic sea slugs, Plakobranchus ocellatus.</title>
        <authorList>
            <person name="Maeda T."/>
            <person name="Takahashi S."/>
            <person name="Yoshida T."/>
            <person name="Shimamura S."/>
            <person name="Takaki Y."/>
            <person name="Nagai Y."/>
            <person name="Toyoda A."/>
            <person name="Suzuki Y."/>
            <person name="Arimoto A."/>
            <person name="Ishii H."/>
            <person name="Satoh N."/>
            <person name="Nishiyama T."/>
            <person name="Hasebe M."/>
            <person name="Maruyama T."/>
            <person name="Minagawa J."/>
            <person name="Obokata J."/>
            <person name="Shigenobu S."/>
        </authorList>
    </citation>
    <scope>NUCLEOTIDE SEQUENCE [LARGE SCALE GENOMIC DNA]</scope>
</reference>
<dbReference type="AlphaFoldDB" id="A0AAV4C2T7"/>